<comment type="caution">
    <text evidence="2">The sequence shown here is derived from an EMBL/GenBank/DDBJ whole genome shotgun (WGS) entry which is preliminary data.</text>
</comment>
<dbReference type="AlphaFoldDB" id="A0A1F6DAD2"/>
<dbReference type="EMBL" id="MFKX01000004">
    <property type="protein sequence ID" value="OGG58300.1"/>
    <property type="molecule type" value="Genomic_DNA"/>
</dbReference>
<organism evidence="2 3">
    <name type="scientific">Candidatus Kaiserbacteria bacterium RIFCSPHIGHO2_01_FULL_55_17</name>
    <dbReference type="NCBI Taxonomy" id="1798484"/>
    <lineage>
        <taxon>Bacteria</taxon>
        <taxon>Candidatus Kaiseribacteriota</taxon>
    </lineage>
</organism>
<evidence type="ECO:0000313" key="3">
    <source>
        <dbReference type="Proteomes" id="UP000177958"/>
    </source>
</evidence>
<keyword evidence="1" id="KW-0812">Transmembrane</keyword>
<evidence type="ECO:0000256" key="1">
    <source>
        <dbReference type="SAM" id="Phobius"/>
    </source>
</evidence>
<feature type="transmembrane region" description="Helical" evidence="1">
    <location>
        <begin position="51"/>
        <end position="71"/>
    </location>
</feature>
<reference evidence="2 3" key="1">
    <citation type="journal article" date="2016" name="Nat. Commun.">
        <title>Thousands of microbial genomes shed light on interconnected biogeochemical processes in an aquifer system.</title>
        <authorList>
            <person name="Anantharaman K."/>
            <person name="Brown C.T."/>
            <person name="Hug L.A."/>
            <person name="Sharon I."/>
            <person name="Castelle C.J."/>
            <person name="Probst A.J."/>
            <person name="Thomas B.C."/>
            <person name="Singh A."/>
            <person name="Wilkins M.J."/>
            <person name="Karaoz U."/>
            <person name="Brodie E.L."/>
            <person name="Williams K.H."/>
            <person name="Hubbard S.S."/>
            <person name="Banfield J.F."/>
        </authorList>
    </citation>
    <scope>NUCLEOTIDE SEQUENCE [LARGE SCALE GENOMIC DNA]</scope>
</reference>
<keyword evidence="1" id="KW-1133">Transmembrane helix</keyword>
<evidence type="ECO:0000313" key="2">
    <source>
        <dbReference type="EMBL" id="OGG58300.1"/>
    </source>
</evidence>
<protein>
    <submittedName>
        <fullName evidence="2">Uncharacterized protein</fullName>
    </submittedName>
</protein>
<sequence length="74" mass="8547">MSRTWFKRVWGGWCEVPISWEGWIVTLLLLGANLWYFERVDNASHSVSDTLIGWAPFFIVSAVLLTVVARFTSR</sequence>
<gene>
    <name evidence="2" type="ORF">A2853_00035</name>
</gene>
<feature type="transmembrane region" description="Helical" evidence="1">
    <location>
        <begin position="12"/>
        <end position="36"/>
    </location>
</feature>
<name>A0A1F6DAD2_9BACT</name>
<keyword evidence="1" id="KW-0472">Membrane</keyword>
<proteinExistence type="predicted"/>
<accession>A0A1F6DAD2</accession>
<dbReference type="Proteomes" id="UP000177958">
    <property type="component" value="Unassembled WGS sequence"/>
</dbReference>